<dbReference type="KEGG" id="tpsc:RBB77_23320"/>
<protein>
    <submittedName>
        <fullName evidence="1">Uncharacterized protein</fullName>
    </submittedName>
</protein>
<reference evidence="1" key="1">
    <citation type="submission" date="2023-08" db="EMBL/GenBank/DDBJ databases">
        <authorList>
            <person name="Messyasz A."/>
            <person name="Mannisto M.K."/>
            <person name="Kerkhof L.J."/>
            <person name="Haggblom M."/>
        </authorList>
    </citation>
    <scope>NUCLEOTIDE SEQUENCE</scope>
    <source>
        <strain evidence="1">X5P6</strain>
        <plasmid evidence="1">unnamed</plasmid>
    </source>
</reference>
<dbReference type="AlphaFoldDB" id="A0AAU7ZXH6"/>
<keyword evidence="1" id="KW-0614">Plasmid</keyword>
<name>A0AAU7ZXH6_9BACT</name>
<dbReference type="RefSeq" id="WP_353067743.1">
    <property type="nucleotide sequence ID" value="NZ_CP132943.1"/>
</dbReference>
<proteinExistence type="predicted"/>
<reference evidence="1" key="2">
    <citation type="journal article" date="2024" name="Environ. Microbiol.">
        <title>Genome analysis and description of Tunturibacter gen. nov. expands the diversity of Terriglobia in tundra soils.</title>
        <authorList>
            <person name="Messyasz A."/>
            <person name="Mannisto M.K."/>
            <person name="Kerkhof L.J."/>
            <person name="Haggblom M.M."/>
        </authorList>
    </citation>
    <scope>NUCLEOTIDE SEQUENCE</scope>
    <source>
        <strain evidence="1">X5P6</strain>
    </source>
</reference>
<accession>A0AAU7ZXH6</accession>
<dbReference type="EMBL" id="CP132943">
    <property type="protein sequence ID" value="XCB35662.1"/>
    <property type="molecule type" value="Genomic_DNA"/>
</dbReference>
<geneLocation type="plasmid" evidence="1">
    <name>unnamed</name>
</geneLocation>
<evidence type="ECO:0000313" key="1">
    <source>
        <dbReference type="EMBL" id="XCB35662.1"/>
    </source>
</evidence>
<gene>
    <name evidence="1" type="ORF">RBB77_23320</name>
</gene>
<organism evidence="1">
    <name type="scientific">Tunturiibacter psychrotolerans</name>
    <dbReference type="NCBI Taxonomy" id="3069686"/>
    <lineage>
        <taxon>Bacteria</taxon>
        <taxon>Pseudomonadati</taxon>
        <taxon>Acidobacteriota</taxon>
        <taxon>Terriglobia</taxon>
        <taxon>Terriglobales</taxon>
        <taxon>Acidobacteriaceae</taxon>
        <taxon>Tunturiibacter</taxon>
    </lineage>
</organism>
<sequence>MALTADQAVQLAVEFHDLSTSVANARFNNWNSLAPADRSELEDIQWTLMNYSSDFATISMTATLASLPNVLQNIKNATQQANNALQTIAIFTKIITVASAAAVLGAAIASDNPNAIMQSAASLLTAATT</sequence>